<dbReference type="InterPro" id="IPR047951">
    <property type="entry name" value="Transpos_ISL3"/>
</dbReference>
<dbReference type="NCBIfam" id="NF033550">
    <property type="entry name" value="transpos_ISL3"/>
    <property type="match status" value="1"/>
</dbReference>
<proteinExistence type="predicted"/>
<evidence type="ECO:0000259" key="2">
    <source>
        <dbReference type="Pfam" id="PF14690"/>
    </source>
</evidence>
<feature type="domain" description="Transposase IS204/IS1001/IS1096/IS1165 zinc-finger" evidence="2">
    <location>
        <begin position="81"/>
        <end position="131"/>
    </location>
</feature>
<feature type="non-terminal residue" evidence="3">
    <location>
        <position position="473"/>
    </location>
</feature>
<comment type="caution">
    <text evidence="3">The sequence shown here is derived from an EMBL/GenBank/DDBJ whole genome shotgun (WGS) entry which is preliminary data.</text>
</comment>
<dbReference type="PANTHER" id="PTHR33498:SF1">
    <property type="entry name" value="TRANSPOSASE FOR INSERTION SEQUENCE ELEMENT IS1557"/>
    <property type="match status" value="1"/>
</dbReference>
<dbReference type="Proteomes" id="UP000440066">
    <property type="component" value="Unassembled WGS sequence"/>
</dbReference>
<dbReference type="InterPro" id="IPR002560">
    <property type="entry name" value="Transposase_DDE"/>
</dbReference>
<dbReference type="PANTHER" id="PTHR33498">
    <property type="entry name" value="TRANSPOSASE FOR INSERTION SEQUENCE ELEMENT IS1557"/>
    <property type="match status" value="1"/>
</dbReference>
<protein>
    <submittedName>
        <fullName evidence="3">ISL3 family transposase</fullName>
    </submittedName>
</protein>
<accession>A0A844CL24</accession>
<name>A0A844CL24_9LACT</name>
<sequence length="473" mass="55792">MLVRKSSLTLFLIFCIKKASDFLYNIVTTTIKRRIHLAYIHSIAKLFEIKDPNIVLEDKVDTLLVKEVTCKVIFGTLSYQPAACQNCGVVNRSSDDLIKFGYKTSRIKLTTLGLQPVLLMLKKQRFQCKHCQTTFMATTPLVDERCFISNTLKQMITLELAEIQSMTLIAKRLNISPTPVSTQLKKAVKALNPSKHTLPEHIGIDEFRSVRNQMSAIIMDVHNHRLVDIIPERVQTELRDYFMRYPREARLSVKTVTIDMYKPYYQFFQRLFPNAEIIIDRFHLIQLLNRALNQSRIQLMNRIRYTRPTDYTKLKRLWKLLLKHREELDFERYHSHRLFEGLVTQKSMVEYLLSIDPKFRIEYELINDLKTDIIMNNVTLFEEDLHNTRHYTVSRHVRTAFTTLFHYREAIENSLTYTLSNGVVEGMNNKIKTIKRSGFGYRNFEHLRARVFLSQKLLARSNKPIRPLYFSDR</sequence>
<feature type="domain" description="Transposase IS204/IS1001/IS1096/IS1165 DDE" evidence="1">
    <location>
        <begin position="202"/>
        <end position="451"/>
    </location>
</feature>
<dbReference type="InterPro" id="IPR029261">
    <property type="entry name" value="Transposase_Znf"/>
</dbReference>
<organism evidence="3 4">
    <name type="scientific">Fundicoccus ignavus</name>
    <dbReference type="NCBI Taxonomy" id="2664442"/>
    <lineage>
        <taxon>Bacteria</taxon>
        <taxon>Bacillati</taxon>
        <taxon>Bacillota</taxon>
        <taxon>Bacilli</taxon>
        <taxon>Lactobacillales</taxon>
        <taxon>Aerococcaceae</taxon>
        <taxon>Fundicoccus</taxon>
    </lineage>
</organism>
<evidence type="ECO:0000259" key="1">
    <source>
        <dbReference type="Pfam" id="PF01610"/>
    </source>
</evidence>
<gene>
    <name evidence="3" type="ORF">GF867_13110</name>
</gene>
<dbReference type="AlphaFoldDB" id="A0A844CL24"/>
<dbReference type="Pfam" id="PF01610">
    <property type="entry name" value="DDE_Tnp_ISL3"/>
    <property type="match status" value="1"/>
</dbReference>
<dbReference type="Pfam" id="PF14690">
    <property type="entry name" value="Zn_ribbon_ISL3"/>
    <property type="match status" value="1"/>
</dbReference>
<evidence type="ECO:0000313" key="3">
    <source>
        <dbReference type="EMBL" id="MRJ48485.1"/>
    </source>
</evidence>
<reference evidence="3 4" key="1">
    <citation type="submission" date="2019-11" db="EMBL/GenBank/DDBJ databases">
        <title>Characterisation of Fundicoccus ignavus gen. nov. sp. nov., a novel genus of the family Aerococcaceae from bulk tank milk.</title>
        <authorList>
            <person name="Siebert A."/>
            <person name="Huptas C."/>
            <person name="Wenning M."/>
            <person name="Scherer S."/>
            <person name="Doll E.V."/>
        </authorList>
    </citation>
    <scope>NUCLEOTIDE SEQUENCE [LARGE SCALE GENOMIC DNA]</scope>
    <source>
        <strain evidence="3 4">DSM 109652</strain>
    </source>
</reference>
<evidence type="ECO:0000313" key="4">
    <source>
        <dbReference type="Proteomes" id="UP000440066"/>
    </source>
</evidence>
<dbReference type="EMBL" id="WJQT01000032">
    <property type="protein sequence ID" value="MRJ48485.1"/>
    <property type="molecule type" value="Genomic_DNA"/>
</dbReference>